<dbReference type="InterPro" id="IPR028350">
    <property type="entry name" value="DNAC/IstB-like"/>
</dbReference>
<gene>
    <name evidence="4" type="ORF">SCFA_1250001</name>
</gene>
<dbReference type="InterPro" id="IPR047661">
    <property type="entry name" value="IstB"/>
</dbReference>
<sequence length="241" mass="27659">MLTSEIAACCKRLRLNRNIAEMSGQIQADSHQEYLLKLLQAEISHREKLRRDKLIKKAGFYTIKTFESFRFDEVTLPGDITPEYLKECEFIANKTNIIMYGNVGTGKTHLSIALGVEACKKGLEVRFFRTSALVNKLAEHKKAGTLSAFLKKLNKAELLICDEWGYIPLDRVGAQLLFDVISERYERKSVIINTNIEFSRWVNVFYDEQMTGAIIDRILHHCHLILFPGQSNRMRESGLNT</sequence>
<dbReference type="PIRSF" id="PIRSF003073">
    <property type="entry name" value="DNAC_TnpB_IstB"/>
    <property type="match status" value="1"/>
</dbReference>
<keyword evidence="1" id="KW-0547">Nucleotide-binding</keyword>
<feature type="domain" description="IstB-like ATP-binding" evidence="3">
    <location>
        <begin position="26"/>
        <end position="237"/>
    </location>
</feature>
<dbReference type="GO" id="GO:0005524">
    <property type="term" value="F:ATP binding"/>
    <property type="evidence" value="ECO:0007669"/>
    <property type="project" value="UniProtKB-KW"/>
</dbReference>
<keyword evidence="2 4" id="KW-0067">ATP-binding</keyword>
<evidence type="ECO:0000256" key="1">
    <source>
        <dbReference type="ARBA" id="ARBA00022741"/>
    </source>
</evidence>
<dbReference type="AlphaFoldDB" id="A0A485LVN5"/>
<dbReference type="EMBL" id="CAADRN010000030">
    <property type="protein sequence ID" value="VFU11613.1"/>
    <property type="molecule type" value="Genomic_DNA"/>
</dbReference>
<evidence type="ECO:0000256" key="2">
    <source>
        <dbReference type="ARBA" id="ARBA00022840"/>
    </source>
</evidence>
<dbReference type="PANTHER" id="PTHR30050:SF4">
    <property type="entry name" value="ATP-BINDING PROTEIN RV3427C IN INSERTION SEQUENCE-RELATED"/>
    <property type="match status" value="1"/>
</dbReference>
<organism evidence="4">
    <name type="scientific">anaerobic digester metagenome</name>
    <dbReference type="NCBI Taxonomy" id="1263854"/>
    <lineage>
        <taxon>unclassified sequences</taxon>
        <taxon>metagenomes</taxon>
        <taxon>ecological metagenomes</taxon>
    </lineage>
</organism>
<dbReference type="InterPro" id="IPR002611">
    <property type="entry name" value="IstB_ATP-bd"/>
</dbReference>
<accession>A0A485LVN5</accession>
<name>A0A485LVN5_9ZZZZ</name>
<dbReference type="Pfam" id="PF01695">
    <property type="entry name" value="IstB_IS21"/>
    <property type="match status" value="1"/>
</dbReference>
<dbReference type="NCBIfam" id="NF038214">
    <property type="entry name" value="IS21_help_AAA"/>
    <property type="match status" value="1"/>
</dbReference>
<dbReference type="SUPFAM" id="SSF52540">
    <property type="entry name" value="P-loop containing nucleoside triphosphate hydrolases"/>
    <property type="match status" value="1"/>
</dbReference>
<dbReference type="CDD" id="cd00009">
    <property type="entry name" value="AAA"/>
    <property type="match status" value="1"/>
</dbReference>
<evidence type="ECO:0000259" key="3">
    <source>
        <dbReference type="Pfam" id="PF01695"/>
    </source>
</evidence>
<evidence type="ECO:0000313" key="4">
    <source>
        <dbReference type="EMBL" id="VFU11613.1"/>
    </source>
</evidence>
<proteinExistence type="predicted"/>
<dbReference type="InterPro" id="IPR027417">
    <property type="entry name" value="P-loop_NTPase"/>
</dbReference>
<dbReference type="PANTHER" id="PTHR30050">
    <property type="entry name" value="CHROMOSOMAL REPLICATION INITIATOR PROTEIN DNAA"/>
    <property type="match status" value="1"/>
</dbReference>
<dbReference type="Gene3D" id="3.40.50.300">
    <property type="entry name" value="P-loop containing nucleotide triphosphate hydrolases"/>
    <property type="match status" value="1"/>
</dbReference>
<reference evidence="4" key="1">
    <citation type="submission" date="2019-03" db="EMBL/GenBank/DDBJ databases">
        <authorList>
            <person name="Hao L."/>
        </authorList>
    </citation>
    <scope>NUCLEOTIDE SEQUENCE</scope>
</reference>
<dbReference type="GO" id="GO:0006260">
    <property type="term" value="P:DNA replication"/>
    <property type="evidence" value="ECO:0007669"/>
    <property type="project" value="TreeGrafter"/>
</dbReference>
<protein>
    <submittedName>
        <fullName evidence="4">IstB domain protein ATP-binding protein</fullName>
    </submittedName>
</protein>